<evidence type="ECO:0000313" key="3">
    <source>
        <dbReference type="Proteomes" id="UP000243459"/>
    </source>
</evidence>
<proteinExistence type="predicted"/>
<keyword evidence="3" id="KW-1185">Reference proteome</keyword>
<protein>
    <submittedName>
        <fullName evidence="2">Uncharacterized protein</fullName>
    </submittedName>
</protein>
<sequence length="92" mass="10501">MAMRGGQLSQAASRILLEDYFHLQHDLGLPKQKVKYLKDEVQVEKKERDDAFEWALVAHLNVEDLKGSMKFEEAQRESLGQEAAQIAQEASE</sequence>
<feature type="coiled-coil region" evidence="1">
    <location>
        <begin position="62"/>
        <end position="89"/>
    </location>
</feature>
<organism evidence="2 3">
    <name type="scientific">Asparagus officinalis</name>
    <name type="common">Garden asparagus</name>
    <dbReference type="NCBI Taxonomy" id="4686"/>
    <lineage>
        <taxon>Eukaryota</taxon>
        <taxon>Viridiplantae</taxon>
        <taxon>Streptophyta</taxon>
        <taxon>Embryophyta</taxon>
        <taxon>Tracheophyta</taxon>
        <taxon>Spermatophyta</taxon>
        <taxon>Magnoliopsida</taxon>
        <taxon>Liliopsida</taxon>
        <taxon>Asparagales</taxon>
        <taxon>Asparagaceae</taxon>
        <taxon>Asparagoideae</taxon>
        <taxon>Asparagus</taxon>
    </lineage>
</organism>
<gene>
    <name evidence="2" type="ORF">A4U43_C04F25690</name>
</gene>
<accession>A0A5P1F8K0</accession>
<reference evidence="3" key="1">
    <citation type="journal article" date="2017" name="Nat. Commun.">
        <title>The asparagus genome sheds light on the origin and evolution of a young Y chromosome.</title>
        <authorList>
            <person name="Harkess A."/>
            <person name="Zhou J."/>
            <person name="Xu C."/>
            <person name="Bowers J.E."/>
            <person name="Van der Hulst R."/>
            <person name="Ayyampalayam S."/>
            <person name="Mercati F."/>
            <person name="Riccardi P."/>
            <person name="McKain M.R."/>
            <person name="Kakrana A."/>
            <person name="Tang H."/>
            <person name="Ray J."/>
            <person name="Groenendijk J."/>
            <person name="Arikit S."/>
            <person name="Mathioni S.M."/>
            <person name="Nakano M."/>
            <person name="Shan H."/>
            <person name="Telgmann-Rauber A."/>
            <person name="Kanno A."/>
            <person name="Yue Z."/>
            <person name="Chen H."/>
            <person name="Li W."/>
            <person name="Chen Y."/>
            <person name="Xu X."/>
            <person name="Zhang Y."/>
            <person name="Luo S."/>
            <person name="Chen H."/>
            <person name="Gao J."/>
            <person name="Mao Z."/>
            <person name="Pires J.C."/>
            <person name="Luo M."/>
            <person name="Kudrna D."/>
            <person name="Wing R.A."/>
            <person name="Meyers B.C."/>
            <person name="Yi K."/>
            <person name="Kong H."/>
            <person name="Lavrijsen P."/>
            <person name="Sunseri F."/>
            <person name="Falavigna A."/>
            <person name="Ye Y."/>
            <person name="Leebens-Mack J.H."/>
            <person name="Chen G."/>
        </authorList>
    </citation>
    <scope>NUCLEOTIDE SEQUENCE [LARGE SCALE GENOMIC DNA]</scope>
    <source>
        <strain evidence="3">cv. DH0086</strain>
    </source>
</reference>
<evidence type="ECO:0000313" key="2">
    <source>
        <dbReference type="EMBL" id="ONK72981.1"/>
    </source>
</evidence>
<dbReference type="Proteomes" id="UP000243459">
    <property type="component" value="Chromosome 4"/>
</dbReference>
<dbReference type="EMBL" id="CM007384">
    <property type="protein sequence ID" value="ONK72981.1"/>
    <property type="molecule type" value="Genomic_DNA"/>
</dbReference>
<dbReference type="Gramene" id="ONK72981">
    <property type="protein sequence ID" value="ONK72981"/>
    <property type="gene ID" value="A4U43_C04F25690"/>
</dbReference>
<dbReference type="AlphaFoldDB" id="A0A5P1F8K0"/>
<name>A0A5P1F8K0_ASPOF</name>
<keyword evidence="1" id="KW-0175">Coiled coil</keyword>
<evidence type="ECO:0000256" key="1">
    <source>
        <dbReference type="SAM" id="Coils"/>
    </source>
</evidence>